<dbReference type="Proteomes" id="UP001430356">
    <property type="component" value="Unassembled WGS sequence"/>
</dbReference>
<dbReference type="SUPFAM" id="SSF141066">
    <property type="entry name" value="ICP-like"/>
    <property type="match status" value="1"/>
</dbReference>
<protein>
    <submittedName>
        <fullName evidence="4">Inhibitor of cysteine peptidase</fullName>
    </submittedName>
</protein>
<accession>A0AAW0EU47</accession>
<dbReference type="PANTHER" id="PTHR36530:SF1">
    <property type="entry name" value="AMOEBIASIN-1"/>
    <property type="match status" value="1"/>
</dbReference>
<keyword evidence="5" id="KW-1185">Reference proteome</keyword>
<dbReference type="Pfam" id="PF09394">
    <property type="entry name" value="Inhibitor_I42"/>
    <property type="match status" value="1"/>
</dbReference>
<name>A0AAW0EU47_9TRYP</name>
<organism evidence="4 5">
    <name type="scientific">Novymonas esmeraldas</name>
    <dbReference type="NCBI Taxonomy" id="1808958"/>
    <lineage>
        <taxon>Eukaryota</taxon>
        <taxon>Discoba</taxon>
        <taxon>Euglenozoa</taxon>
        <taxon>Kinetoplastea</taxon>
        <taxon>Metakinetoplastina</taxon>
        <taxon>Trypanosomatida</taxon>
        <taxon>Trypanosomatidae</taxon>
        <taxon>Novymonas</taxon>
    </lineage>
</organism>
<evidence type="ECO:0000259" key="3">
    <source>
        <dbReference type="Pfam" id="PF09394"/>
    </source>
</evidence>
<reference evidence="4 5" key="1">
    <citation type="journal article" date="2021" name="MBio">
        <title>A New Model Trypanosomatid, Novymonas esmeraldas: Genomic Perception of Its 'Candidatus Pandoraea novymonadis' Endosymbiont.</title>
        <authorList>
            <person name="Zakharova A."/>
            <person name="Saura A."/>
            <person name="Butenko A."/>
            <person name="Podesvova L."/>
            <person name="Warmusova S."/>
            <person name="Kostygov A.Y."/>
            <person name="Nenarokova A."/>
            <person name="Lukes J."/>
            <person name="Opperdoes F.R."/>
            <person name="Yurchenko V."/>
        </authorList>
    </citation>
    <scope>NUCLEOTIDE SEQUENCE [LARGE SCALE GENOMIC DNA]</scope>
    <source>
        <strain evidence="4 5">E262AT.01</strain>
    </source>
</reference>
<keyword evidence="1" id="KW-0646">Protease inhibitor</keyword>
<sequence>MSAPLTINDNNTSVAAQVGNKVEIHLNGNPTTGYSWTRAGFEGKESLNDEHLDVTSTYAQAPASAGLLGAGGSYTISVTPKKAGKHTVELVYARSFEGPKPDNQKFTVHLIAE</sequence>
<comment type="caution">
    <text evidence="4">The sequence shown here is derived from an EMBL/GenBank/DDBJ whole genome shotgun (WGS) entry which is preliminary data.</text>
</comment>
<gene>
    <name evidence="4" type="ORF">NESM_000650100</name>
</gene>
<evidence type="ECO:0000256" key="1">
    <source>
        <dbReference type="ARBA" id="ARBA00022690"/>
    </source>
</evidence>
<dbReference type="EMBL" id="JAECZO010000093">
    <property type="protein sequence ID" value="KAK7197061.1"/>
    <property type="molecule type" value="Genomic_DNA"/>
</dbReference>
<dbReference type="AlphaFoldDB" id="A0AAW0EU47"/>
<dbReference type="InterPro" id="IPR018990">
    <property type="entry name" value="Prot_inh_I42_chagasin"/>
</dbReference>
<dbReference type="InterPro" id="IPR052781">
    <property type="entry name" value="Cys_protease_inhibitor_I42"/>
</dbReference>
<dbReference type="GO" id="GO:0004869">
    <property type="term" value="F:cysteine-type endopeptidase inhibitor activity"/>
    <property type="evidence" value="ECO:0007669"/>
    <property type="project" value="UniProtKB-KW"/>
</dbReference>
<evidence type="ECO:0000313" key="5">
    <source>
        <dbReference type="Proteomes" id="UP001430356"/>
    </source>
</evidence>
<feature type="domain" description="Proteinase inhibitor I42 chagasin" evidence="3">
    <location>
        <begin position="16"/>
        <end position="109"/>
    </location>
</feature>
<evidence type="ECO:0000256" key="2">
    <source>
        <dbReference type="ARBA" id="ARBA00022704"/>
    </source>
</evidence>
<evidence type="ECO:0000313" key="4">
    <source>
        <dbReference type="EMBL" id="KAK7197061.1"/>
    </source>
</evidence>
<dbReference type="InterPro" id="IPR036331">
    <property type="entry name" value="Chagasin-like_sf"/>
</dbReference>
<dbReference type="PANTHER" id="PTHR36530">
    <property type="entry name" value="INHIBITOR OF CYSTEINE PEPTIDASE"/>
    <property type="match status" value="1"/>
</dbReference>
<proteinExistence type="predicted"/>
<keyword evidence="2" id="KW-0789">Thiol protease inhibitor</keyword>
<dbReference type="Gene3D" id="2.60.40.2020">
    <property type="match status" value="1"/>
</dbReference>